<evidence type="ECO:0000313" key="3">
    <source>
        <dbReference type="EMBL" id="CAG2244102.1"/>
    </source>
</evidence>
<dbReference type="InterPro" id="IPR007110">
    <property type="entry name" value="Ig-like_dom"/>
</dbReference>
<dbReference type="PROSITE" id="PS50835">
    <property type="entry name" value="IG_LIKE"/>
    <property type="match status" value="1"/>
</dbReference>
<evidence type="ECO:0000313" key="4">
    <source>
        <dbReference type="Proteomes" id="UP000683360"/>
    </source>
</evidence>
<reference evidence="3" key="1">
    <citation type="submission" date="2021-03" db="EMBL/GenBank/DDBJ databases">
        <authorList>
            <person name="Bekaert M."/>
        </authorList>
    </citation>
    <scope>NUCLEOTIDE SEQUENCE</scope>
</reference>
<proteinExistence type="predicted"/>
<dbReference type="CDD" id="cd00096">
    <property type="entry name" value="Ig"/>
    <property type="match status" value="1"/>
</dbReference>
<feature type="domain" description="Ig-like" evidence="2">
    <location>
        <begin position="55"/>
        <end position="166"/>
    </location>
</feature>
<name>A0A8S3USD9_MYTED</name>
<accession>A0A8S3USD9</accession>
<evidence type="ECO:0000259" key="2">
    <source>
        <dbReference type="PROSITE" id="PS50835"/>
    </source>
</evidence>
<evidence type="ECO:0000256" key="1">
    <source>
        <dbReference type="SAM" id="SignalP"/>
    </source>
</evidence>
<dbReference type="InterPro" id="IPR013783">
    <property type="entry name" value="Ig-like_fold"/>
</dbReference>
<dbReference type="OrthoDB" id="10028801at2759"/>
<dbReference type="Proteomes" id="UP000683360">
    <property type="component" value="Unassembled WGS sequence"/>
</dbReference>
<protein>
    <recommendedName>
        <fullName evidence="2">Ig-like domain-containing protein</fullName>
    </recommendedName>
</protein>
<dbReference type="Gene3D" id="2.60.40.10">
    <property type="entry name" value="Immunoglobulins"/>
    <property type="match status" value="1"/>
</dbReference>
<dbReference type="EMBL" id="CAJPWZ010002726">
    <property type="protein sequence ID" value="CAG2244102.1"/>
    <property type="molecule type" value="Genomic_DNA"/>
</dbReference>
<keyword evidence="1" id="KW-0732">Signal</keyword>
<comment type="caution">
    <text evidence="3">The sequence shown here is derived from an EMBL/GenBank/DDBJ whole genome shotgun (WGS) entry which is preliminary data.</text>
</comment>
<feature type="signal peptide" evidence="1">
    <location>
        <begin position="1"/>
        <end position="25"/>
    </location>
</feature>
<gene>
    <name evidence="3" type="ORF">MEDL_56164</name>
</gene>
<keyword evidence="4" id="KW-1185">Reference proteome</keyword>
<organism evidence="3 4">
    <name type="scientific">Mytilus edulis</name>
    <name type="common">Blue mussel</name>
    <dbReference type="NCBI Taxonomy" id="6550"/>
    <lineage>
        <taxon>Eukaryota</taxon>
        <taxon>Metazoa</taxon>
        <taxon>Spiralia</taxon>
        <taxon>Lophotrochozoa</taxon>
        <taxon>Mollusca</taxon>
        <taxon>Bivalvia</taxon>
        <taxon>Autobranchia</taxon>
        <taxon>Pteriomorphia</taxon>
        <taxon>Mytilida</taxon>
        <taxon>Mytiloidea</taxon>
        <taxon>Mytilidae</taxon>
        <taxon>Mytilinae</taxon>
        <taxon>Mytilus</taxon>
    </lineage>
</organism>
<dbReference type="Pfam" id="PF07679">
    <property type="entry name" value="I-set"/>
    <property type="match status" value="1"/>
</dbReference>
<dbReference type="AlphaFoldDB" id="A0A8S3USD9"/>
<feature type="chain" id="PRO_5035869010" description="Ig-like domain-containing protein" evidence="1">
    <location>
        <begin position="26"/>
        <end position="291"/>
    </location>
</feature>
<dbReference type="InterPro" id="IPR013098">
    <property type="entry name" value="Ig_I-set"/>
</dbReference>
<dbReference type="InterPro" id="IPR036179">
    <property type="entry name" value="Ig-like_dom_sf"/>
</dbReference>
<dbReference type="SUPFAM" id="SSF48726">
    <property type="entry name" value="Immunoglobulin"/>
    <property type="match status" value="1"/>
</dbReference>
<sequence>MIILHMMRVDVSIVCLCVMFARGVAKLNVVKRDYFTTKYGRISPSSTTLIQQKAPSLSVCVSLCSIHKACCVASYDRKTQQCNLDKSCCPESEQSADAQMLKIRTGGNPLPSVNWLRDDNVITNGISRSTSGEVATTTLTLNAKLEHHLGVFECQADNGILQNPLSSTTYIELYYTYNVRALQMKTTKLRLQSTLISLHNVEFKFQDIINTAAGALLIRLYKAKTTSDHVTLNSFKSTTLNLVTRVFSSSTNRIIFLFQTPFFYDLIYAMKRYALKLVILITCLAFSCKIT</sequence>